<proteinExistence type="predicted"/>
<dbReference type="RefSeq" id="WP_120401380.1">
    <property type="nucleotide sequence ID" value="NZ_RAXV01000003.1"/>
</dbReference>
<dbReference type="AlphaFoldDB" id="A0A3A8EFL3"/>
<dbReference type="Proteomes" id="UP000282388">
    <property type="component" value="Unassembled WGS sequence"/>
</dbReference>
<sequence length="162" mass="19137">MINALKKHEDDRDNIFFKINTIKKHCDVKPWDKGTEIYSGYCTLVSIRNALMHPRSKMVEYGENDFPKFLNSFKQQKKIKYFNDINKNMSWVEAIDTVEFSNWCIKAFEKMMISILEVMYYAKIENLPQLPLITSKNALYYLQSFKFPEDLLIKILSSPSKA</sequence>
<evidence type="ECO:0000313" key="1">
    <source>
        <dbReference type="EMBL" id="RKG33722.1"/>
    </source>
</evidence>
<gene>
    <name evidence="1" type="ORF">D7V32_02670</name>
</gene>
<organism evidence="1 2">
    <name type="scientific">Acinetobacter tianfuensis</name>
    <dbReference type="NCBI Taxonomy" id="2419603"/>
    <lineage>
        <taxon>Bacteria</taxon>
        <taxon>Pseudomonadati</taxon>
        <taxon>Pseudomonadota</taxon>
        <taxon>Gammaproteobacteria</taxon>
        <taxon>Moraxellales</taxon>
        <taxon>Moraxellaceae</taxon>
        <taxon>Acinetobacter</taxon>
    </lineage>
</organism>
<keyword evidence="2" id="KW-1185">Reference proteome</keyword>
<comment type="caution">
    <text evidence="1">The sequence shown here is derived from an EMBL/GenBank/DDBJ whole genome shotgun (WGS) entry which is preliminary data.</text>
</comment>
<protein>
    <submittedName>
        <fullName evidence="1">Uncharacterized protein</fullName>
    </submittedName>
</protein>
<reference evidence="1 2" key="1">
    <citation type="submission" date="2018-09" db="EMBL/GenBank/DDBJ databases">
        <title>The draft genome of Acinetobacter spp. strains.</title>
        <authorList>
            <person name="Qin J."/>
            <person name="Feng Y."/>
            <person name="Zong Z."/>
        </authorList>
    </citation>
    <scope>NUCLEOTIDE SEQUENCE [LARGE SCALE GENOMIC DNA]</scope>
    <source>
        <strain evidence="1 2">WCHAc060012</strain>
    </source>
</reference>
<evidence type="ECO:0000313" key="2">
    <source>
        <dbReference type="Proteomes" id="UP000282388"/>
    </source>
</evidence>
<dbReference type="EMBL" id="RAXV01000003">
    <property type="protein sequence ID" value="RKG33722.1"/>
    <property type="molecule type" value="Genomic_DNA"/>
</dbReference>
<name>A0A3A8EFL3_9GAMM</name>
<accession>A0A3A8EFL3</accession>
<dbReference type="OrthoDB" id="9962789at2"/>